<dbReference type="InterPro" id="IPR025110">
    <property type="entry name" value="AMP-bd_C"/>
</dbReference>
<dbReference type="Gene3D" id="3.30.300.30">
    <property type="match status" value="1"/>
</dbReference>
<dbReference type="Pfam" id="PF13193">
    <property type="entry name" value="AMP-binding_C"/>
    <property type="match status" value="1"/>
</dbReference>
<dbReference type="InterPro" id="IPR042099">
    <property type="entry name" value="ANL_N_sf"/>
</dbReference>
<keyword evidence="3" id="KW-0276">Fatty acid metabolism</keyword>
<dbReference type="Pfam" id="PF00501">
    <property type="entry name" value="AMP-binding"/>
    <property type="match status" value="1"/>
</dbReference>
<evidence type="ECO:0000313" key="8">
    <source>
        <dbReference type="Proteomes" id="UP000077202"/>
    </source>
</evidence>
<dbReference type="InterPro" id="IPR020845">
    <property type="entry name" value="AMP-binding_CS"/>
</dbReference>
<evidence type="ECO:0000259" key="6">
    <source>
        <dbReference type="Pfam" id="PF13193"/>
    </source>
</evidence>
<evidence type="ECO:0000256" key="4">
    <source>
        <dbReference type="ARBA" id="ARBA00023098"/>
    </source>
</evidence>
<dbReference type="FunFam" id="3.30.300.30:FF:000008">
    <property type="entry name" value="2,3-dihydroxybenzoate-AMP ligase"/>
    <property type="match status" value="1"/>
</dbReference>
<dbReference type="EMBL" id="LVLJ01000253">
    <property type="protein sequence ID" value="OAE35147.1"/>
    <property type="molecule type" value="Genomic_DNA"/>
</dbReference>
<dbReference type="PROSITE" id="PS00455">
    <property type="entry name" value="AMP_BINDING"/>
    <property type="match status" value="1"/>
</dbReference>
<dbReference type="SUPFAM" id="SSF56801">
    <property type="entry name" value="Acetyl-CoA synthetase-like"/>
    <property type="match status" value="1"/>
</dbReference>
<gene>
    <name evidence="7" type="ORF">AXG93_4461s1260</name>
</gene>
<evidence type="ECO:0000259" key="5">
    <source>
        <dbReference type="Pfam" id="PF00501"/>
    </source>
</evidence>
<keyword evidence="2" id="KW-0436">Ligase</keyword>
<feature type="domain" description="AMP-binding enzyme C-terminal" evidence="6">
    <location>
        <begin position="463"/>
        <end position="538"/>
    </location>
</feature>
<dbReference type="CDD" id="cd12118">
    <property type="entry name" value="ttLC_FACS_AEE21_like"/>
    <property type="match status" value="1"/>
</dbReference>
<sequence length="560" mass="62130">MVEDELPKCAANFSPLTPLTFIERAAKVYPDKESVIYGRRRFTWKLTMERCRRLASALVANRILPGHTVAVVAPNVPAMYDIHFGVPMSGAVLNTINTRLDARTMAVLLQHSAAKLIFVDTEFVPVVRQAVELWAAEQPGLERPPLIHVKDEEDEALEAQLRRGLFEELPEYEDFILHGQPNFATRMPDDEWDSISINYTSGTTSHPKGVVYSHRGAYLNSLALAMDWGMRAEPVYLWTLPMFHANGWCFPWIVAAMGGTNVCLRHVAAKPIHAAIKGNGVTHMCGAPVVLTIIANSHEFEARPVAHEIEFMTAAAPPPAATLAKMEGLGFRMTHAYGLTECYGPALSCAWKAEWDRLPLEERARIKARQGVGHLALPDAEVLDPKTLTPVRRDGETLGEVMIRGHVVMKGYLNNPKATRDAFHGGWFHTGDLGVMHPDGYIELKDRSKDIIISGGENISSIEVESVLYRHPQILEAAVVARPHEFWGETPCAFVTLKSNSGPLSEKAVVEYCREHLPHYMIPRTVVFQALPKTITGKVQKNVLRERAKALGPSTAVSKL</sequence>
<dbReference type="PANTHER" id="PTHR43859:SF4">
    <property type="entry name" value="BUTANOATE--COA LIGASE AAE1-RELATED"/>
    <property type="match status" value="1"/>
</dbReference>
<keyword evidence="8" id="KW-1185">Reference proteome</keyword>
<evidence type="ECO:0000256" key="2">
    <source>
        <dbReference type="ARBA" id="ARBA00022598"/>
    </source>
</evidence>
<dbReference type="AlphaFoldDB" id="A0A176WPW2"/>
<keyword evidence="4" id="KW-0443">Lipid metabolism</keyword>
<dbReference type="FunFam" id="3.40.50.12780:FF:000003">
    <property type="entry name" value="Long-chain-fatty-acid--CoA ligase FadD"/>
    <property type="match status" value="1"/>
</dbReference>
<dbReference type="Proteomes" id="UP000077202">
    <property type="component" value="Unassembled WGS sequence"/>
</dbReference>
<organism evidence="7 8">
    <name type="scientific">Marchantia polymorpha subsp. ruderalis</name>
    <dbReference type="NCBI Taxonomy" id="1480154"/>
    <lineage>
        <taxon>Eukaryota</taxon>
        <taxon>Viridiplantae</taxon>
        <taxon>Streptophyta</taxon>
        <taxon>Embryophyta</taxon>
        <taxon>Marchantiophyta</taxon>
        <taxon>Marchantiopsida</taxon>
        <taxon>Marchantiidae</taxon>
        <taxon>Marchantiales</taxon>
        <taxon>Marchantiaceae</taxon>
        <taxon>Marchantia</taxon>
    </lineage>
</organism>
<evidence type="ECO:0000256" key="3">
    <source>
        <dbReference type="ARBA" id="ARBA00022832"/>
    </source>
</evidence>
<dbReference type="InterPro" id="IPR000873">
    <property type="entry name" value="AMP-dep_synth/lig_dom"/>
</dbReference>
<proteinExistence type="inferred from homology"/>
<feature type="domain" description="AMP-dependent synthetase/ligase" evidence="5">
    <location>
        <begin position="23"/>
        <end position="413"/>
    </location>
</feature>
<dbReference type="PANTHER" id="PTHR43859">
    <property type="entry name" value="ACYL-ACTIVATING ENZYME"/>
    <property type="match status" value="1"/>
</dbReference>
<dbReference type="GO" id="GO:0016874">
    <property type="term" value="F:ligase activity"/>
    <property type="evidence" value="ECO:0007669"/>
    <property type="project" value="UniProtKB-KW"/>
</dbReference>
<evidence type="ECO:0000256" key="1">
    <source>
        <dbReference type="ARBA" id="ARBA00006432"/>
    </source>
</evidence>
<reference evidence="7" key="1">
    <citation type="submission" date="2016-03" db="EMBL/GenBank/DDBJ databases">
        <title>Mechanisms controlling the formation of the plant cell surface in tip-growing cells are functionally conserved among land plants.</title>
        <authorList>
            <person name="Honkanen S."/>
            <person name="Jones V.A."/>
            <person name="Morieri G."/>
            <person name="Champion C."/>
            <person name="Hetherington A.J."/>
            <person name="Kelly S."/>
            <person name="Saint-Marcoux D."/>
            <person name="Proust H."/>
            <person name="Prescott H."/>
            <person name="Dolan L."/>
        </authorList>
    </citation>
    <scope>NUCLEOTIDE SEQUENCE [LARGE SCALE GENOMIC DNA]</scope>
    <source>
        <tissue evidence="7">Whole gametophyte</tissue>
    </source>
</reference>
<dbReference type="GO" id="GO:0006631">
    <property type="term" value="P:fatty acid metabolic process"/>
    <property type="evidence" value="ECO:0007669"/>
    <property type="project" value="UniProtKB-KW"/>
</dbReference>
<comment type="caution">
    <text evidence="7">The sequence shown here is derived from an EMBL/GenBank/DDBJ whole genome shotgun (WGS) entry which is preliminary data.</text>
</comment>
<name>A0A176WPW2_MARPO</name>
<dbReference type="InterPro" id="IPR045851">
    <property type="entry name" value="AMP-bd_C_sf"/>
</dbReference>
<dbReference type="Gene3D" id="3.40.50.12780">
    <property type="entry name" value="N-terminal domain of ligase-like"/>
    <property type="match status" value="1"/>
</dbReference>
<accession>A0A176WPW2</accession>
<dbReference type="NCBIfam" id="NF006020">
    <property type="entry name" value="PRK08162.1"/>
    <property type="match status" value="1"/>
</dbReference>
<protein>
    <submittedName>
        <fullName evidence="7">Uncharacterized protein</fullName>
    </submittedName>
</protein>
<evidence type="ECO:0000313" key="7">
    <source>
        <dbReference type="EMBL" id="OAE35147.1"/>
    </source>
</evidence>
<comment type="similarity">
    <text evidence="1">Belongs to the ATP-dependent AMP-binding enzyme family.</text>
</comment>